<dbReference type="RefSeq" id="WP_228353445.1">
    <property type="nucleotide sequence ID" value="NZ_JACEGA010000001.1"/>
</dbReference>
<dbReference type="SUPFAM" id="SSF141371">
    <property type="entry name" value="PilZ domain-like"/>
    <property type="match status" value="1"/>
</dbReference>
<dbReference type="Gene3D" id="2.40.10.220">
    <property type="entry name" value="predicted glycosyltransferase like domains"/>
    <property type="match status" value="1"/>
</dbReference>
<dbReference type="GO" id="GO:0035438">
    <property type="term" value="F:cyclic-di-GMP binding"/>
    <property type="evidence" value="ECO:0007669"/>
    <property type="project" value="InterPro"/>
</dbReference>
<evidence type="ECO:0000313" key="2">
    <source>
        <dbReference type="EMBL" id="MBB2183822.1"/>
    </source>
</evidence>
<name>A0A839K3R7_9FIRM</name>
<keyword evidence="3" id="KW-1185">Reference proteome</keyword>
<dbReference type="Pfam" id="PF07238">
    <property type="entry name" value="PilZ"/>
    <property type="match status" value="1"/>
</dbReference>
<dbReference type="Proteomes" id="UP000574276">
    <property type="component" value="Unassembled WGS sequence"/>
</dbReference>
<comment type="caution">
    <text evidence="2">The sequence shown here is derived from an EMBL/GenBank/DDBJ whole genome shotgun (WGS) entry which is preliminary data.</text>
</comment>
<protein>
    <submittedName>
        <fullName evidence="2">PilZ domain-containing protein</fullName>
    </submittedName>
</protein>
<gene>
    <name evidence="2" type="ORF">H0486_13165</name>
</gene>
<dbReference type="AlphaFoldDB" id="A0A839K3R7"/>
<organism evidence="2 3">
    <name type="scientific">Variimorphobacter saccharofermentans</name>
    <dbReference type="NCBI Taxonomy" id="2755051"/>
    <lineage>
        <taxon>Bacteria</taxon>
        <taxon>Bacillati</taxon>
        <taxon>Bacillota</taxon>
        <taxon>Clostridia</taxon>
        <taxon>Lachnospirales</taxon>
        <taxon>Lachnospiraceae</taxon>
        <taxon>Variimorphobacter</taxon>
    </lineage>
</organism>
<accession>A0A839K3R7</accession>
<proteinExistence type="predicted"/>
<reference evidence="2 3" key="1">
    <citation type="submission" date="2020-07" db="EMBL/GenBank/DDBJ databases">
        <title>Characterization and genome sequencing of isolate MD1, a novel member within the family Lachnospiraceae.</title>
        <authorList>
            <person name="Rettenmaier R."/>
            <person name="Di Bello L."/>
            <person name="Zinser C."/>
            <person name="Scheitz K."/>
            <person name="Liebl W."/>
            <person name="Zverlov V."/>
        </authorList>
    </citation>
    <scope>NUCLEOTIDE SEQUENCE [LARGE SCALE GENOMIC DNA]</scope>
    <source>
        <strain evidence="2 3">MD1</strain>
    </source>
</reference>
<evidence type="ECO:0000259" key="1">
    <source>
        <dbReference type="Pfam" id="PF07238"/>
    </source>
</evidence>
<sequence length="232" mass="26763">MRIDEISKEGSIELEVKYNGNTASFFSEIVLVRENSVLITSIKVNEHTVGFSDKCTINFLYKFDGRLYIWENVSVKLVRYDGAIYHKVDMVGEGKPYNRRDSYRMYIGEDMPLYINSPSGPTAITVLVKDISETGVAFISKEDININRTIRLKLKDHNMLISLSGVIVRKEYLEHLDSFVYGCKFNEKNNRLGKYIARRQGEQLRMKTTTYSSPPKLDYSSKLNTIDISKKR</sequence>
<feature type="domain" description="PilZ" evidence="1">
    <location>
        <begin position="98"/>
        <end position="193"/>
    </location>
</feature>
<evidence type="ECO:0000313" key="3">
    <source>
        <dbReference type="Proteomes" id="UP000574276"/>
    </source>
</evidence>
<dbReference type="EMBL" id="JACEGA010000001">
    <property type="protein sequence ID" value="MBB2183822.1"/>
    <property type="molecule type" value="Genomic_DNA"/>
</dbReference>
<dbReference type="InterPro" id="IPR009875">
    <property type="entry name" value="PilZ_domain"/>
</dbReference>